<evidence type="ECO:0000256" key="3">
    <source>
        <dbReference type="SAM" id="SignalP"/>
    </source>
</evidence>
<evidence type="ECO:0000256" key="2">
    <source>
        <dbReference type="ARBA" id="ARBA00022729"/>
    </source>
</evidence>
<dbReference type="Proteomes" id="UP001081283">
    <property type="component" value="Unassembled WGS sequence"/>
</dbReference>
<dbReference type="RefSeq" id="WP_267611978.1">
    <property type="nucleotide sequence ID" value="NZ_JAOVZQ010000001.1"/>
</dbReference>
<feature type="chain" id="PRO_5047136964" description="Curlin" evidence="3">
    <location>
        <begin position="25"/>
        <end position="475"/>
    </location>
</feature>
<reference evidence="4" key="1">
    <citation type="submission" date="2022-10" db="EMBL/GenBank/DDBJ databases">
        <title>Hoeflea sp. J2-29, isolated from marine algae.</title>
        <authorList>
            <person name="Kristyanto S."/>
            <person name="Kim J.M."/>
            <person name="Jeon C.O."/>
        </authorList>
    </citation>
    <scope>NUCLEOTIDE SEQUENCE</scope>
    <source>
        <strain evidence="4">J2-29</strain>
    </source>
</reference>
<evidence type="ECO:0000256" key="1">
    <source>
        <dbReference type="ARBA" id="ARBA00009766"/>
    </source>
</evidence>
<organism evidence="4 5">
    <name type="scientific">Hoeflea ulvae</name>
    <dbReference type="NCBI Taxonomy" id="2983764"/>
    <lineage>
        <taxon>Bacteria</taxon>
        <taxon>Pseudomonadati</taxon>
        <taxon>Pseudomonadota</taxon>
        <taxon>Alphaproteobacteria</taxon>
        <taxon>Hyphomicrobiales</taxon>
        <taxon>Rhizobiaceae</taxon>
        <taxon>Hoeflea</taxon>
    </lineage>
</organism>
<keyword evidence="2 3" id="KW-0732">Signal</keyword>
<name>A0ABT3YDV8_9HYPH</name>
<gene>
    <name evidence="4" type="ORF">OEG82_08395</name>
</gene>
<feature type="signal peptide" evidence="3">
    <location>
        <begin position="1"/>
        <end position="24"/>
    </location>
</feature>
<evidence type="ECO:0008006" key="6">
    <source>
        <dbReference type="Google" id="ProtNLM"/>
    </source>
</evidence>
<proteinExistence type="inferred from homology"/>
<dbReference type="EMBL" id="JAOVZQ010000001">
    <property type="protein sequence ID" value="MCY0094038.1"/>
    <property type="molecule type" value="Genomic_DNA"/>
</dbReference>
<accession>A0ABT3YDV8</accession>
<comment type="caution">
    <text evidence="4">The sequence shown here is derived from an EMBL/GenBank/DDBJ whole genome shotgun (WGS) entry which is preliminary data.</text>
</comment>
<dbReference type="InterPro" id="IPR009742">
    <property type="entry name" value="Curlin_rpt"/>
</dbReference>
<evidence type="ECO:0000313" key="5">
    <source>
        <dbReference type="Proteomes" id="UP001081283"/>
    </source>
</evidence>
<dbReference type="Pfam" id="PF07012">
    <property type="entry name" value="Curlin_rpt"/>
    <property type="match status" value="1"/>
</dbReference>
<evidence type="ECO:0000313" key="4">
    <source>
        <dbReference type="EMBL" id="MCY0094038.1"/>
    </source>
</evidence>
<protein>
    <recommendedName>
        <fullName evidence="6">Curlin</fullName>
    </recommendedName>
</protein>
<comment type="similarity">
    <text evidence="1">Belongs to the CsgA/CsgB family.</text>
</comment>
<sequence length="475" mass="47983">MKRNHIKLAAATAISLVMGASAYADDSNKAYIDQGGDTNTALIDQAGGTGNRAGRSAQRVTQDGDDNTLTIIQSGTGGNKFGTTSNDNSGSVIQTGSRNVLDAEQNGDRNQAATVLQTAPGGLSGPSNVATIRQLGNFGGIGTVTQSSAVSSTSVMNTATLTQKGGNSIKIGTVDQEFTGVSGDTGNDITIFQNGPTNNVGIARQLGHDNTVDISQSGGRTNKVALADQIGHGNTSSLYFTGNYNGNSDLALGTFAAMSGAASSTSYQNGIDNTISLTAIGDSNLFGFNQSGDFNSAVGTVNGNSNQLAIAHLGSSNVTNFEQSGDGNDAGFYVDGDNNHLDIRQNQSGASGNNMGVSIVGDDNNATGGKSPGFSGDAEFARDVVRTAGLGASDFARGDLWQEGSNNTLRGAALGSPLTVEGDGNSFATYQNGNDNTIVGAIDGGSNQAVVAQIGNGNLADMSQTGNGNNLGISQ</sequence>
<keyword evidence="5" id="KW-1185">Reference proteome</keyword>